<dbReference type="SUPFAM" id="SSF48403">
    <property type="entry name" value="Ankyrin repeat"/>
    <property type="match status" value="1"/>
</dbReference>
<protein>
    <submittedName>
        <fullName evidence="1">Uncharacterized protein</fullName>
    </submittedName>
</protein>
<gene>
    <name evidence="1" type="ORF">ACD_2C00027G0012</name>
</gene>
<comment type="caution">
    <text evidence="1">The sequence shown here is derived from an EMBL/GenBank/DDBJ whole genome shotgun (WGS) entry which is preliminary data.</text>
</comment>
<dbReference type="Gene3D" id="1.25.40.20">
    <property type="entry name" value="Ankyrin repeat-containing domain"/>
    <property type="match status" value="2"/>
</dbReference>
<proteinExistence type="predicted"/>
<dbReference type="InterPro" id="IPR036770">
    <property type="entry name" value="Ankyrin_rpt-contain_sf"/>
</dbReference>
<dbReference type="InterPro" id="IPR002110">
    <property type="entry name" value="Ankyrin_rpt"/>
</dbReference>
<dbReference type="EMBL" id="AMFJ01000027">
    <property type="protein sequence ID" value="EKE30199.1"/>
    <property type="molecule type" value="Genomic_DNA"/>
</dbReference>
<dbReference type="AlphaFoldDB" id="K2GIE2"/>
<name>K2GIE2_9BACT</name>
<organism evidence="1">
    <name type="scientific">uncultured bacterium</name>
    <name type="common">gcode 4</name>
    <dbReference type="NCBI Taxonomy" id="1234023"/>
    <lineage>
        <taxon>Bacteria</taxon>
        <taxon>environmental samples</taxon>
    </lineage>
</organism>
<evidence type="ECO:0000313" key="1">
    <source>
        <dbReference type="EMBL" id="EKE30199.1"/>
    </source>
</evidence>
<accession>K2GIE2</accession>
<reference evidence="1" key="1">
    <citation type="journal article" date="2012" name="Science">
        <title>Fermentation, hydrogen, and sulfur metabolism in multiple uncultivated bacterial phyla.</title>
        <authorList>
            <person name="Wrighton K.C."/>
            <person name="Thomas B.C."/>
            <person name="Sharon I."/>
            <person name="Miller C.S."/>
            <person name="Castelle C.J."/>
            <person name="VerBerkmoes N.C."/>
            <person name="Wilkins M.J."/>
            <person name="Hettich R.L."/>
            <person name="Lipton M.S."/>
            <person name="Williams K.H."/>
            <person name="Long P.E."/>
            <person name="Banfield J.F."/>
        </authorList>
    </citation>
    <scope>NUCLEOTIDE SEQUENCE [LARGE SCALE GENOMIC DNA]</scope>
</reference>
<sequence>MKNQSLNDIIWLLWKDFDELAEELWHTPDDARQVVDVALNSSRKTVWILDSEPKEQVAAKEEVEIPSLDSLIGFLKSSSNEDMRIIAKKLEETWDINTDLTGVLSYTDWPLIFLALEMDDMHLLDLILAAKPDLSIKNSNFHNVLMAAITSQTSYTYNEFFFLIEVIKKLAKAWINMMQMDDEWKNAMEIIRNKYFKNSYWNNEVEMVYKMVNYCMQHYWVTRKQDFTRKAVDELKKSRLSDLREFANLIETTWDVNALNQLWDTVLSTLISEKKYDIIDLLCEAWANPNLPPNSSPIAQLFWQRWDEEKTIHNKLVKQNEKIKFLHTVADELKKSTLYADDWKRMIENFDFDARDPALWLTPLMKVTRDWDIRLMQMLWEAWAHTDYIEENWYTTLMIAVATGKLDVVKCALEISSRADIDITCFQGINAEDIAKKLWFAEIASFIERHARDYDNANEIPF</sequence>
<dbReference type="SMART" id="SM00248">
    <property type="entry name" value="ANK"/>
    <property type="match status" value="3"/>
</dbReference>